<sequence length="130" mass="13449">MAIENSSKTSITQQFDSYKPSKAILVWACAATAAATMIVGFNWGGWVTGGTSRTAAAAAADIARGELASAICVERFNAAPDAAAKLIEFKAITDGYKKRQFVEAGGWATMPGQTAPDSRSVQGCATALAI</sequence>
<accession>A0A6A7ZJD0</accession>
<reference evidence="1" key="1">
    <citation type="journal article" date="2013" name="Genome Biol.">
        <title>Comparative genomics of the core and accessory genomes of 48 Sinorhizobium strains comprising five genospecies.</title>
        <authorList>
            <person name="Sugawara M."/>
            <person name="Epstein B."/>
            <person name="Badgley B.D."/>
            <person name="Unno T."/>
            <person name="Xu L."/>
            <person name="Reese J."/>
            <person name="Gyaneshwar P."/>
            <person name="Denny R."/>
            <person name="Mudge J."/>
            <person name="Bharti A.K."/>
            <person name="Farmer A.D."/>
            <person name="May G.D."/>
            <person name="Woodward J.E."/>
            <person name="Medigue C."/>
            <person name="Vallenet D."/>
            <person name="Lajus A."/>
            <person name="Rouy Z."/>
            <person name="Martinez-Vaz B."/>
            <person name="Tiffin P."/>
            <person name="Young N.D."/>
            <person name="Sadowsky M.J."/>
        </authorList>
    </citation>
    <scope>NUCLEOTIDE SEQUENCE</scope>
    <source>
        <strain evidence="1">M30</strain>
    </source>
</reference>
<gene>
    <name evidence="1" type="ORF">GHK45_03940</name>
</gene>
<organism evidence="1">
    <name type="scientific">Rhizobium meliloti</name>
    <name type="common">Ensifer meliloti</name>
    <name type="synonym">Sinorhizobium meliloti</name>
    <dbReference type="NCBI Taxonomy" id="382"/>
    <lineage>
        <taxon>Bacteria</taxon>
        <taxon>Pseudomonadati</taxon>
        <taxon>Pseudomonadota</taxon>
        <taxon>Alphaproteobacteria</taxon>
        <taxon>Hyphomicrobiales</taxon>
        <taxon>Rhizobiaceae</taxon>
        <taxon>Sinorhizobium/Ensifer group</taxon>
        <taxon>Sinorhizobium</taxon>
    </lineage>
</organism>
<name>A0A6A7ZJD0_RHIML</name>
<dbReference type="AlphaFoldDB" id="A0A6A7ZJD0"/>
<dbReference type="RefSeq" id="WP_015242672.1">
    <property type="nucleotide sequence ID" value="NZ_CP021805.1"/>
</dbReference>
<comment type="caution">
    <text evidence="1">The sequence shown here is derived from an EMBL/GenBank/DDBJ whole genome shotgun (WGS) entry which is preliminary data.</text>
</comment>
<protein>
    <submittedName>
        <fullName evidence="1">Uncharacterized protein</fullName>
    </submittedName>
</protein>
<evidence type="ECO:0000313" key="1">
    <source>
        <dbReference type="EMBL" id="MQW02996.1"/>
    </source>
</evidence>
<dbReference type="EMBL" id="WISP01000032">
    <property type="protein sequence ID" value="MQW02996.1"/>
    <property type="molecule type" value="Genomic_DNA"/>
</dbReference>
<dbReference type="GeneID" id="25012089"/>
<proteinExistence type="predicted"/>